<feature type="domain" description="C2H2-type" evidence="10">
    <location>
        <begin position="224"/>
        <end position="246"/>
    </location>
</feature>
<evidence type="ECO:0000256" key="4">
    <source>
        <dbReference type="ARBA" id="ARBA00022771"/>
    </source>
</evidence>
<feature type="domain" description="C2H2-type" evidence="10">
    <location>
        <begin position="327"/>
        <end position="354"/>
    </location>
</feature>
<evidence type="ECO:0000256" key="6">
    <source>
        <dbReference type="ARBA" id="ARBA00023242"/>
    </source>
</evidence>
<dbReference type="SUPFAM" id="SSF57716">
    <property type="entry name" value="Glucocorticoid receptor-like (DNA-binding domain)"/>
    <property type="match status" value="1"/>
</dbReference>
<feature type="domain" description="C2H2-type" evidence="10">
    <location>
        <begin position="704"/>
        <end position="732"/>
    </location>
</feature>
<dbReference type="PANTHER" id="PTHR24376">
    <property type="entry name" value="ZINC FINGER PROTEIN"/>
    <property type="match status" value="1"/>
</dbReference>
<evidence type="ECO:0000256" key="8">
    <source>
        <dbReference type="PROSITE-ProRule" id="PRU01263"/>
    </source>
</evidence>
<feature type="domain" description="C2H2-type" evidence="10">
    <location>
        <begin position="496"/>
        <end position="523"/>
    </location>
</feature>
<evidence type="ECO:0000259" key="10">
    <source>
        <dbReference type="PROSITE" id="PS50157"/>
    </source>
</evidence>
<dbReference type="GO" id="GO:0008270">
    <property type="term" value="F:zinc ion binding"/>
    <property type="evidence" value="ECO:0007669"/>
    <property type="project" value="UniProtKB-UniRule"/>
</dbReference>
<feature type="region of interest" description="Disordered" evidence="9">
    <location>
        <begin position="160"/>
        <end position="196"/>
    </location>
</feature>
<dbReference type="PROSITE" id="PS00028">
    <property type="entry name" value="ZINC_FINGER_C2H2_1"/>
    <property type="match status" value="9"/>
</dbReference>
<evidence type="ECO:0000256" key="5">
    <source>
        <dbReference type="ARBA" id="ARBA00022833"/>
    </source>
</evidence>
<evidence type="ECO:0000256" key="9">
    <source>
        <dbReference type="SAM" id="MobiDB-lite"/>
    </source>
</evidence>
<sequence length="803" mass="92634">MENPPSTREQPPQLDDFCRICLLRKPLLRPLAVPLSGVMVPEMLYKVTGTMLNMQEQLPRVICERCLVKLELAYSVAEEFRRLEEKLRLFWFKGGVLVDELVAYQRTEESRVKGHAEEVIERLAVGRLDPFDKGTILKQEPEVKQEASEFCIEILSDDSADEQQEPKVGETPSPAESDLEQDDKDNDSDYVPDGMVDRDDVQIDEDDYSDSSHADVPRLGKETTKCPVCSKEFSTTLSLKRHHRRHIIRAKGKFKCTKCDYALASQQELEIHQLSHSNVNKKTFYECRYCQMPFKSQPRLRAHQEIHEQRKDPLPSSSFTGKKKFWSWCKFCGKGFGREDRLEQHEATHEKRRSDGNAPANVYHKLEQILAKQRQKQKIECEFCPRTFRNETELAQHLERRHNDQLDEQSDNADGRLKCSRCGRTFDTDYNFGMHMKKHANVESGKFKCVNCDHAFGTNFELQRHMLRYEKKSEWQKACEKMTPPLVIDTGVKPFFKCPVCDNVFVSRSNYFQHAQTHTEAWPKAQRMSKSVAKAKSSGATTVLHCNECDTLFSSQESYEIHLQQGHRDEGVDEGAPGEPTNQESDHPSDLPIIREVTGSYVKKEAPIEECHIAHENLPMDEYEREPPKPEQVDNLGSEYATEFSIEMLSDDPEDEALEQPTSGAESTSKSWKCNICGIVINTTTDASVTRHMLMHENIQNGTYECEVCNKRYGFNPGLQQHRRIVHNLKQQASDDSFECEQCKKYIKKTKYTFHLSCHRNIKLRTIVCEKCDKAFGAKQYLQSHMMTRACEKVSRSQSRNTP</sequence>
<dbReference type="EMBL" id="HBUE01251206">
    <property type="protein sequence ID" value="CAG6554432.1"/>
    <property type="molecule type" value="Transcribed_RNA"/>
</dbReference>
<accession>A0A8D8ILJ4</accession>
<dbReference type="Pfam" id="PF00096">
    <property type="entry name" value="zf-C2H2"/>
    <property type="match status" value="4"/>
</dbReference>
<organism evidence="12">
    <name type="scientific">Culex pipiens</name>
    <name type="common">House mosquito</name>
    <dbReference type="NCBI Taxonomy" id="7175"/>
    <lineage>
        <taxon>Eukaryota</taxon>
        <taxon>Metazoa</taxon>
        <taxon>Ecdysozoa</taxon>
        <taxon>Arthropoda</taxon>
        <taxon>Hexapoda</taxon>
        <taxon>Insecta</taxon>
        <taxon>Pterygota</taxon>
        <taxon>Neoptera</taxon>
        <taxon>Endopterygota</taxon>
        <taxon>Diptera</taxon>
        <taxon>Nematocera</taxon>
        <taxon>Culicoidea</taxon>
        <taxon>Culicidae</taxon>
        <taxon>Culicinae</taxon>
        <taxon>Culicini</taxon>
        <taxon>Culex</taxon>
        <taxon>Culex</taxon>
    </lineage>
</organism>
<feature type="binding site" evidence="8">
    <location>
        <position position="63"/>
    </location>
    <ligand>
        <name>Zn(2+)</name>
        <dbReference type="ChEBI" id="CHEBI:29105"/>
    </ligand>
</feature>
<evidence type="ECO:0000256" key="7">
    <source>
        <dbReference type="PROSITE-ProRule" id="PRU00042"/>
    </source>
</evidence>
<keyword evidence="4 7" id="KW-0863">Zinc-finger</keyword>
<dbReference type="PROSITE" id="PS51915">
    <property type="entry name" value="ZAD"/>
    <property type="match status" value="1"/>
</dbReference>
<feature type="binding site" evidence="8">
    <location>
        <position position="21"/>
    </location>
    <ligand>
        <name>Zn(2+)</name>
        <dbReference type="ChEBI" id="CHEBI:29105"/>
    </ligand>
</feature>
<keyword evidence="6" id="KW-0539">Nucleus</keyword>
<evidence type="ECO:0000313" key="12">
    <source>
        <dbReference type="EMBL" id="CAG6554432.1"/>
    </source>
</evidence>
<dbReference type="SMART" id="SM00355">
    <property type="entry name" value="ZnF_C2H2"/>
    <property type="match status" value="13"/>
</dbReference>
<feature type="domain" description="C2H2-type" evidence="10">
    <location>
        <begin position="767"/>
        <end position="794"/>
    </location>
</feature>
<dbReference type="GO" id="GO:0005634">
    <property type="term" value="C:nucleus"/>
    <property type="evidence" value="ECO:0007669"/>
    <property type="project" value="UniProtKB-SubCell"/>
</dbReference>
<evidence type="ECO:0000256" key="1">
    <source>
        <dbReference type="ARBA" id="ARBA00004123"/>
    </source>
</evidence>
<comment type="subcellular location">
    <subcellularLocation>
        <location evidence="1">Nucleus</location>
    </subcellularLocation>
</comment>
<proteinExistence type="predicted"/>
<keyword evidence="3" id="KW-0677">Repeat</keyword>
<dbReference type="Gene3D" id="3.30.160.60">
    <property type="entry name" value="Classic Zinc Finger"/>
    <property type="match status" value="6"/>
</dbReference>
<dbReference type="InterPro" id="IPR013087">
    <property type="entry name" value="Znf_C2H2_type"/>
</dbReference>
<dbReference type="Pfam" id="PF07776">
    <property type="entry name" value="zf-AD"/>
    <property type="match status" value="1"/>
</dbReference>
<feature type="domain" description="C2H2-type" evidence="10">
    <location>
        <begin position="417"/>
        <end position="444"/>
    </location>
</feature>
<dbReference type="AlphaFoldDB" id="A0A8D8ILJ4"/>
<feature type="domain" description="C2H2-type" evidence="10">
    <location>
        <begin position="379"/>
        <end position="407"/>
    </location>
</feature>
<protein>
    <submittedName>
        <fullName evidence="12">Zinc finger protein 569</fullName>
    </submittedName>
</protein>
<dbReference type="InterPro" id="IPR012934">
    <property type="entry name" value="Znf_AD"/>
</dbReference>
<reference evidence="12" key="1">
    <citation type="submission" date="2021-05" db="EMBL/GenBank/DDBJ databases">
        <authorList>
            <person name="Alioto T."/>
            <person name="Alioto T."/>
            <person name="Gomez Garrido J."/>
        </authorList>
    </citation>
    <scope>NUCLEOTIDE SEQUENCE</scope>
</reference>
<evidence type="ECO:0000256" key="3">
    <source>
        <dbReference type="ARBA" id="ARBA00022737"/>
    </source>
</evidence>
<evidence type="ECO:0000256" key="2">
    <source>
        <dbReference type="ARBA" id="ARBA00022723"/>
    </source>
</evidence>
<dbReference type="SMART" id="SM00868">
    <property type="entry name" value="zf-AD"/>
    <property type="match status" value="1"/>
</dbReference>
<evidence type="ECO:0000259" key="11">
    <source>
        <dbReference type="PROSITE" id="PS51915"/>
    </source>
</evidence>
<name>A0A8D8ILJ4_CULPI</name>
<feature type="binding site" evidence="8">
    <location>
        <position position="18"/>
    </location>
    <ligand>
        <name>Zn(2+)</name>
        <dbReference type="ChEBI" id="CHEBI:29105"/>
    </ligand>
</feature>
<dbReference type="InterPro" id="IPR036236">
    <property type="entry name" value="Znf_C2H2_sf"/>
</dbReference>
<feature type="domain" description="C2H2-type" evidence="10">
    <location>
        <begin position="254"/>
        <end position="281"/>
    </location>
</feature>
<feature type="binding site" evidence="8">
    <location>
        <position position="66"/>
    </location>
    <ligand>
        <name>Zn(2+)</name>
        <dbReference type="ChEBI" id="CHEBI:29105"/>
    </ligand>
</feature>
<keyword evidence="5 8" id="KW-0862">Zinc</keyword>
<dbReference type="SUPFAM" id="SSF57667">
    <property type="entry name" value="beta-beta-alpha zinc fingers"/>
    <property type="match status" value="5"/>
</dbReference>
<dbReference type="PANTHER" id="PTHR24376:SF235">
    <property type="entry name" value="C2H2-TYPE DOMAIN-CONTAINING PROTEIN"/>
    <property type="match status" value="1"/>
</dbReference>
<feature type="region of interest" description="Disordered" evidence="9">
    <location>
        <begin position="561"/>
        <end position="593"/>
    </location>
</feature>
<feature type="compositionally biased region" description="Acidic residues" evidence="9">
    <location>
        <begin position="177"/>
        <end position="190"/>
    </location>
</feature>
<keyword evidence="2 8" id="KW-0479">Metal-binding</keyword>
<feature type="domain" description="C2H2-type" evidence="10">
    <location>
        <begin position="285"/>
        <end position="312"/>
    </location>
</feature>
<dbReference type="EMBL" id="HBUE01146297">
    <property type="protein sequence ID" value="CAG6503185.1"/>
    <property type="molecule type" value="Transcribed_RNA"/>
</dbReference>
<dbReference type="PROSITE" id="PS50157">
    <property type="entry name" value="ZINC_FINGER_C2H2_2"/>
    <property type="match status" value="9"/>
</dbReference>
<feature type="domain" description="ZAD" evidence="11">
    <location>
        <begin position="16"/>
        <end position="90"/>
    </location>
</feature>